<evidence type="ECO:0000313" key="2">
    <source>
        <dbReference type="Proteomes" id="UP000593594"/>
    </source>
</evidence>
<gene>
    <name evidence="1" type="ORF">HW532_03730</name>
</gene>
<evidence type="ECO:0008006" key="3">
    <source>
        <dbReference type="Google" id="ProtNLM"/>
    </source>
</evidence>
<dbReference type="RefSeq" id="WP_213163131.1">
    <property type="nucleotide sequence ID" value="NZ_CP058214.1"/>
</dbReference>
<accession>A0A7S8C1Z0</accession>
<proteinExistence type="predicted"/>
<dbReference type="AlphaFoldDB" id="A0A7S8C1Z0"/>
<keyword evidence="2" id="KW-1185">Reference proteome</keyword>
<dbReference type="KEGG" id="kmn:HW532_03730"/>
<evidence type="ECO:0000313" key="1">
    <source>
        <dbReference type="EMBL" id="QPC41905.1"/>
    </source>
</evidence>
<protein>
    <recommendedName>
        <fullName evidence="3">N-acetyltransferase domain-containing protein</fullName>
    </recommendedName>
</protein>
<dbReference type="EMBL" id="CP058214">
    <property type="protein sequence ID" value="QPC41905.1"/>
    <property type="molecule type" value="Genomic_DNA"/>
</dbReference>
<dbReference type="Proteomes" id="UP000593594">
    <property type="component" value="Chromosome"/>
</dbReference>
<sequence>MAEMSAGKTLTDRISRSASRELDLLPAMPMPAGVIVRQLREEDFDPLYDLAERYFGGAIASREVVRGIVRHNPESAYAIGRMTDDGAFRAFGYVALLMLNARGLEALISGALDAHDPQLEYLEDSGGQPAAVYVWGVVAAGKAIAGLPRIMDLLQAERYRHADLYARPATEAGLRILKSLSFVQCPRAGEPEGEELYVYRRIANRTAL</sequence>
<reference evidence="1 2" key="1">
    <citation type="submission" date="2020-06" db="EMBL/GenBank/DDBJ databases">
        <title>Genome sequence of 2 isolates from Red Sea Mangroves.</title>
        <authorList>
            <person name="Sefrji F."/>
            <person name="Michoud G."/>
            <person name="Merlino G."/>
            <person name="Daffonchio D."/>
        </authorList>
    </citation>
    <scope>NUCLEOTIDE SEQUENCE [LARGE SCALE GENOMIC DNA]</scope>
    <source>
        <strain evidence="1 2">R1DC25</strain>
    </source>
</reference>
<organism evidence="1 2">
    <name type="scientific">Kaustia mangrovi</name>
    <dbReference type="NCBI Taxonomy" id="2593653"/>
    <lineage>
        <taxon>Bacteria</taxon>
        <taxon>Pseudomonadati</taxon>
        <taxon>Pseudomonadota</taxon>
        <taxon>Alphaproteobacteria</taxon>
        <taxon>Hyphomicrobiales</taxon>
        <taxon>Parvibaculaceae</taxon>
        <taxon>Kaustia</taxon>
    </lineage>
</organism>
<name>A0A7S8C1Z0_9HYPH</name>